<dbReference type="GO" id="GO:0005737">
    <property type="term" value="C:cytoplasm"/>
    <property type="evidence" value="ECO:0007669"/>
    <property type="project" value="TreeGrafter"/>
</dbReference>
<dbReference type="GO" id="GO:0033588">
    <property type="term" value="C:elongator holoenzyme complex"/>
    <property type="evidence" value="ECO:0007669"/>
    <property type="project" value="TreeGrafter"/>
</dbReference>
<dbReference type="GO" id="GO:0106261">
    <property type="term" value="F:tRNA uridine(34) acetyltransferase activity"/>
    <property type="evidence" value="ECO:0007669"/>
    <property type="project" value="UniProtKB-EC"/>
</dbReference>
<dbReference type="NCBIfam" id="TIGR01211">
    <property type="entry name" value="ELP3"/>
    <property type="match status" value="1"/>
</dbReference>
<evidence type="ECO:0000256" key="15">
    <source>
        <dbReference type="PIRSR" id="PIRSR005669-1"/>
    </source>
</evidence>
<proteinExistence type="inferred from homology"/>
<accession>A0A2M7RH64</accession>
<evidence type="ECO:0000256" key="5">
    <source>
        <dbReference type="ARBA" id="ARBA00022679"/>
    </source>
</evidence>
<evidence type="ECO:0000256" key="8">
    <source>
        <dbReference type="ARBA" id="ARBA00022723"/>
    </source>
</evidence>
<keyword evidence="4" id="KW-0820">tRNA-binding</keyword>
<dbReference type="InterPro" id="IPR039661">
    <property type="entry name" value="ELP3"/>
</dbReference>
<keyword evidence="6" id="KW-0949">S-adenosyl-L-methionine</keyword>
<keyword evidence="10 15" id="KW-0408">Iron</keyword>
<keyword evidence="5" id="KW-0808">Transferase</keyword>
<dbReference type="Gene3D" id="3.40.630.30">
    <property type="match status" value="1"/>
</dbReference>
<dbReference type="SFLD" id="SFLDS00029">
    <property type="entry name" value="Radical_SAM"/>
    <property type="match status" value="1"/>
</dbReference>
<dbReference type="EC" id="2.3.1.311" evidence="13"/>
<evidence type="ECO:0000313" key="18">
    <source>
        <dbReference type="Proteomes" id="UP000230779"/>
    </source>
</evidence>
<evidence type="ECO:0000256" key="7">
    <source>
        <dbReference type="ARBA" id="ARBA00022694"/>
    </source>
</evidence>
<keyword evidence="3" id="KW-0004">4Fe-4S</keyword>
<dbReference type="InterPro" id="IPR034687">
    <property type="entry name" value="ELP3-like"/>
</dbReference>
<dbReference type="GO" id="GO:0000049">
    <property type="term" value="F:tRNA binding"/>
    <property type="evidence" value="ECO:0007669"/>
    <property type="project" value="UniProtKB-KW"/>
</dbReference>
<comment type="pathway">
    <text evidence="1">tRNA modification.</text>
</comment>
<dbReference type="Pfam" id="PF16199">
    <property type="entry name" value="Radical_SAM_C"/>
    <property type="match status" value="1"/>
</dbReference>
<sequence length="565" mass="65319">MIVRYYYPYKQLNFYGVNTILTQFIKTALKEKVADPEELRNLKSRFAKKYQVDFPSNSIILRKLRQLIKAKALPENSELISVLRIRKIRTLSGIASIGVHTKPLPCPGKCIYCPAEARMPKSYLSTQPAVIRSSTLRFDPYRMVRTRLKAYHQNGHATDKCELIVMGGTWSYHDPLYQIWFLKRCFDAFNDGLKEKNLTRKIKEPAVYRDSVKRKKIETRLWRALRAAQRKNEKASSRVVGLTLETRPDFVSTKEVVRMRNLGATRVEIGVQSIHNEILDLNKRGHQVAATVKATRLFKDAGFKITYHLMPGLYGSTPKKDFAMFRTIFSNSDFQPDQIKIYPTLVTKYSKLYAMWKNGQYRPYRDQALKNLLKQIKMLCPPYVRIARLFRDIPKQSIQGGMNITNIRQIIQQELNTAGKQCRCIRCREARGRIVKLNDARLVKREYSASGGKEIFISFESRDFSTIFAFCRLRLPQKSDAHFIPVLQNAAIIRELHTYGELMPIAKSNGKIQHSGFGKRLMAIAESIAQNKSYKKIAVISGIGVRPYYRKLGYKLKDEYMVRGL</sequence>
<dbReference type="GO" id="GO:0046872">
    <property type="term" value="F:metal ion binding"/>
    <property type="evidence" value="ECO:0007669"/>
    <property type="project" value="UniProtKB-KW"/>
</dbReference>
<evidence type="ECO:0000256" key="1">
    <source>
        <dbReference type="ARBA" id="ARBA00005217"/>
    </source>
</evidence>
<dbReference type="SMART" id="SM00729">
    <property type="entry name" value="Elp3"/>
    <property type="match status" value="1"/>
</dbReference>
<dbReference type="InterPro" id="IPR006638">
    <property type="entry name" value="Elp3/MiaA/NifB-like_rSAM"/>
</dbReference>
<dbReference type="Proteomes" id="UP000230779">
    <property type="component" value="Unassembled WGS sequence"/>
</dbReference>
<dbReference type="InterPro" id="IPR007197">
    <property type="entry name" value="rSAM"/>
</dbReference>
<dbReference type="SFLD" id="SFLDF00344">
    <property type="entry name" value="ELP3-like"/>
    <property type="match status" value="1"/>
</dbReference>
<evidence type="ECO:0000256" key="9">
    <source>
        <dbReference type="ARBA" id="ARBA00022884"/>
    </source>
</evidence>
<keyword evidence="8 15" id="KW-0479">Metal-binding</keyword>
<dbReference type="PIRSF" id="PIRSF005669">
    <property type="entry name" value="Hist_AcTrfase_ELP3"/>
    <property type="match status" value="1"/>
</dbReference>
<dbReference type="InterPro" id="IPR058240">
    <property type="entry name" value="rSAM_sf"/>
</dbReference>
<evidence type="ECO:0000256" key="4">
    <source>
        <dbReference type="ARBA" id="ARBA00022555"/>
    </source>
</evidence>
<dbReference type="SUPFAM" id="SSF102114">
    <property type="entry name" value="Radical SAM enzymes"/>
    <property type="match status" value="1"/>
</dbReference>
<dbReference type="InterPro" id="IPR032432">
    <property type="entry name" value="Radical_SAM_C"/>
</dbReference>
<comment type="caution">
    <text evidence="17">The sequence shown here is derived from an EMBL/GenBank/DDBJ whole genome shotgun (WGS) entry which is preliminary data.</text>
</comment>
<feature type="binding site" evidence="15">
    <location>
        <position position="106"/>
    </location>
    <ligand>
        <name>[4Fe-4S] cluster</name>
        <dbReference type="ChEBI" id="CHEBI:49883"/>
        <note>4Fe-4S-S-AdoMet</note>
    </ligand>
</feature>
<evidence type="ECO:0000256" key="10">
    <source>
        <dbReference type="ARBA" id="ARBA00023004"/>
    </source>
</evidence>
<dbReference type="PANTHER" id="PTHR11135:SF2">
    <property type="entry name" value="ELONGATOR COMPLEX PROTEIN 3"/>
    <property type="match status" value="1"/>
</dbReference>
<evidence type="ECO:0000256" key="14">
    <source>
        <dbReference type="ARBA" id="ARBA00047372"/>
    </source>
</evidence>
<comment type="similarity">
    <text evidence="2">Belongs to the ELP3 family.</text>
</comment>
<organism evidence="17 18">
    <name type="scientific">Candidatus Kerfeldbacteria bacterium CG_4_10_14_0_8_um_filter_42_10</name>
    <dbReference type="NCBI Taxonomy" id="2014248"/>
    <lineage>
        <taxon>Bacteria</taxon>
        <taxon>Candidatus Kerfeldiibacteriota</taxon>
    </lineage>
</organism>
<dbReference type="Pfam" id="PF04055">
    <property type="entry name" value="Radical_SAM"/>
    <property type="match status" value="1"/>
</dbReference>
<dbReference type="SUPFAM" id="SSF55729">
    <property type="entry name" value="Acyl-CoA N-acyltransferases (Nat)"/>
    <property type="match status" value="1"/>
</dbReference>
<feature type="domain" description="Elp3/MiaA/NifB-like radical SAM core" evidence="16">
    <location>
        <begin position="94"/>
        <end position="375"/>
    </location>
</feature>
<evidence type="ECO:0000256" key="11">
    <source>
        <dbReference type="ARBA" id="ARBA00023014"/>
    </source>
</evidence>
<dbReference type="EMBL" id="PFMD01000058">
    <property type="protein sequence ID" value="PIY96105.1"/>
    <property type="molecule type" value="Genomic_DNA"/>
</dbReference>
<keyword evidence="9" id="KW-0694">RNA-binding</keyword>
<dbReference type="InterPro" id="IPR016181">
    <property type="entry name" value="Acyl_CoA_acyltransferase"/>
</dbReference>
<dbReference type="PANTHER" id="PTHR11135">
    <property type="entry name" value="HISTONE ACETYLTRANSFERASE-RELATED"/>
    <property type="match status" value="1"/>
</dbReference>
<evidence type="ECO:0000256" key="12">
    <source>
        <dbReference type="ARBA" id="ARBA00023315"/>
    </source>
</evidence>
<evidence type="ECO:0000259" key="16">
    <source>
        <dbReference type="SMART" id="SM00729"/>
    </source>
</evidence>
<keyword evidence="12" id="KW-0012">Acyltransferase</keyword>
<dbReference type="GO" id="GO:0002926">
    <property type="term" value="P:tRNA wobble base 5-methoxycarbonylmethyl-2-thiouridinylation"/>
    <property type="evidence" value="ECO:0007669"/>
    <property type="project" value="TreeGrafter"/>
</dbReference>
<evidence type="ECO:0000256" key="3">
    <source>
        <dbReference type="ARBA" id="ARBA00022485"/>
    </source>
</evidence>
<reference evidence="17 18" key="1">
    <citation type="submission" date="2017-09" db="EMBL/GenBank/DDBJ databases">
        <title>Depth-based differentiation of microbial function through sediment-hosted aquifers and enrichment of novel symbionts in the deep terrestrial subsurface.</title>
        <authorList>
            <person name="Probst A.J."/>
            <person name="Ladd B."/>
            <person name="Jarett J.K."/>
            <person name="Geller-Mcgrath D.E."/>
            <person name="Sieber C.M."/>
            <person name="Emerson J.B."/>
            <person name="Anantharaman K."/>
            <person name="Thomas B.C."/>
            <person name="Malmstrom R."/>
            <person name="Stieglmeier M."/>
            <person name="Klingl A."/>
            <person name="Woyke T."/>
            <person name="Ryan C.M."/>
            <person name="Banfield J.F."/>
        </authorList>
    </citation>
    <scope>NUCLEOTIDE SEQUENCE [LARGE SCALE GENOMIC DNA]</scope>
    <source>
        <strain evidence="17">CG_4_10_14_0_8_um_filter_42_10</strain>
    </source>
</reference>
<dbReference type="GO" id="GO:0051539">
    <property type="term" value="F:4 iron, 4 sulfur cluster binding"/>
    <property type="evidence" value="ECO:0007669"/>
    <property type="project" value="UniProtKB-KW"/>
</dbReference>
<comment type="cofactor">
    <cofactor evidence="15">
        <name>[4Fe-4S] cluster</name>
        <dbReference type="ChEBI" id="CHEBI:49883"/>
    </cofactor>
    <text evidence="15">Binds 1 [4Fe-4S] cluster. The cluster is coordinated with 3 cysteines and an exchangeable S-adenosyl-L-methionine.</text>
</comment>
<feature type="binding site" evidence="15">
    <location>
        <position position="110"/>
    </location>
    <ligand>
        <name>[4Fe-4S] cluster</name>
        <dbReference type="ChEBI" id="CHEBI:49883"/>
        <note>4Fe-4S-S-AdoMet</note>
    </ligand>
</feature>
<keyword evidence="7" id="KW-0819">tRNA processing</keyword>
<evidence type="ECO:0000256" key="13">
    <source>
        <dbReference type="ARBA" id="ARBA00044771"/>
    </source>
</evidence>
<dbReference type="SFLD" id="SFLDG01086">
    <property type="entry name" value="elongater_protein-like"/>
    <property type="match status" value="1"/>
</dbReference>
<keyword evidence="11 15" id="KW-0411">Iron-sulfur</keyword>
<comment type="catalytic activity">
    <reaction evidence="14">
        <text>uridine(34) in tRNA + acetyl-CoA + S-adenosyl-L-methionine + H2O = 5-(carboxymethyl)uridine(34) in tRNA + 5'-deoxyadenosine + L-methionine + CoA + 2 H(+)</text>
        <dbReference type="Rhea" id="RHEA:61020"/>
        <dbReference type="Rhea" id="RHEA-COMP:10407"/>
        <dbReference type="Rhea" id="RHEA-COMP:11727"/>
        <dbReference type="ChEBI" id="CHEBI:15377"/>
        <dbReference type="ChEBI" id="CHEBI:15378"/>
        <dbReference type="ChEBI" id="CHEBI:17319"/>
        <dbReference type="ChEBI" id="CHEBI:57287"/>
        <dbReference type="ChEBI" id="CHEBI:57288"/>
        <dbReference type="ChEBI" id="CHEBI:57844"/>
        <dbReference type="ChEBI" id="CHEBI:59789"/>
        <dbReference type="ChEBI" id="CHEBI:65315"/>
        <dbReference type="ChEBI" id="CHEBI:74882"/>
        <dbReference type="EC" id="2.3.1.311"/>
    </reaction>
    <physiologicalReaction direction="left-to-right" evidence="14">
        <dbReference type="Rhea" id="RHEA:61021"/>
    </physiologicalReaction>
</comment>
<dbReference type="AlphaFoldDB" id="A0A2M7RH64"/>
<dbReference type="Gene3D" id="3.30.750.200">
    <property type="match status" value="1"/>
</dbReference>
<evidence type="ECO:0000256" key="6">
    <source>
        <dbReference type="ARBA" id="ARBA00022691"/>
    </source>
</evidence>
<protein>
    <recommendedName>
        <fullName evidence="13">tRNA carboxymethyluridine synthase</fullName>
        <ecNumber evidence="13">2.3.1.311</ecNumber>
    </recommendedName>
</protein>
<feature type="binding site" evidence="15">
    <location>
        <position position="113"/>
    </location>
    <ligand>
        <name>[4Fe-4S] cluster</name>
        <dbReference type="ChEBI" id="CHEBI:49883"/>
        <note>4Fe-4S-S-AdoMet</note>
    </ligand>
</feature>
<gene>
    <name evidence="17" type="ORF">COY66_05115</name>
</gene>
<evidence type="ECO:0000313" key="17">
    <source>
        <dbReference type="EMBL" id="PIY96105.1"/>
    </source>
</evidence>
<name>A0A2M7RH64_9BACT</name>
<evidence type="ECO:0000256" key="2">
    <source>
        <dbReference type="ARBA" id="ARBA00005494"/>
    </source>
</evidence>